<dbReference type="EMBL" id="BGZK01000424">
    <property type="protein sequence ID" value="GBP42795.1"/>
    <property type="molecule type" value="Genomic_DNA"/>
</dbReference>
<dbReference type="AlphaFoldDB" id="A0A4C1VYA6"/>
<dbReference type="Proteomes" id="UP000299102">
    <property type="component" value="Unassembled WGS sequence"/>
</dbReference>
<evidence type="ECO:0000313" key="3">
    <source>
        <dbReference type="Proteomes" id="UP000299102"/>
    </source>
</evidence>
<protein>
    <submittedName>
        <fullName evidence="2">Uncharacterized protein</fullName>
    </submittedName>
</protein>
<name>A0A4C1VYA6_EUMVA</name>
<proteinExistence type="predicted"/>
<sequence>MSSLSVQCLLGVRCHDFVMIASDQTEYVTVVLNKDGGCPFTKHRTTRPGSKFSIFQDLQTSMVFYQIAYIDELYTGVERGGTGMQIESETVIEIDTQSRDWDLKRDQKLESTKEPELNSKPDRNRNRSCRRGGPSGR</sequence>
<evidence type="ECO:0000313" key="2">
    <source>
        <dbReference type="EMBL" id="GBP42795.1"/>
    </source>
</evidence>
<accession>A0A4C1VYA6</accession>
<comment type="caution">
    <text evidence="2">The sequence shown here is derived from an EMBL/GenBank/DDBJ whole genome shotgun (WGS) entry which is preliminary data.</text>
</comment>
<feature type="region of interest" description="Disordered" evidence="1">
    <location>
        <begin position="103"/>
        <end position="137"/>
    </location>
</feature>
<feature type="compositionally biased region" description="Basic and acidic residues" evidence="1">
    <location>
        <begin position="103"/>
        <end position="125"/>
    </location>
</feature>
<organism evidence="2 3">
    <name type="scientific">Eumeta variegata</name>
    <name type="common">Bagworm moth</name>
    <name type="synonym">Eumeta japonica</name>
    <dbReference type="NCBI Taxonomy" id="151549"/>
    <lineage>
        <taxon>Eukaryota</taxon>
        <taxon>Metazoa</taxon>
        <taxon>Ecdysozoa</taxon>
        <taxon>Arthropoda</taxon>
        <taxon>Hexapoda</taxon>
        <taxon>Insecta</taxon>
        <taxon>Pterygota</taxon>
        <taxon>Neoptera</taxon>
        <taxon>Endopterygota</taxon>
        <taxon>Lepidoptera</taxon>
        <taxon>Glossata</taxon>
        <taxon>Ditrysia</taxon>
        <taxon>Tineoidea</taxon>
        <taxon>Psychidae</taxon>
        <taxon>Oiketicinae</taxon>
        <taxon>Eumeta</taxon>
    </lineage>
</organism>
<keyword evidence="3" id="KW-1185">Reference proteome</keyword>
<gene>
    <name evidence="2" type="ORF">EVAR_83312_1</name>
</gene>
<evidence type="ECO:0000256" key="1">
    <source>
        <dbReference type="SAM" id="MobiDB-lite"/>
    </source>
</evidence>
<reference evidence="2 3" key="1">
    <citation type="journal article" date="2019" name="Commun. Biol.">
        <title>The bagworm genome reveals a unique fibroin gene that provides high tensile strength.</title>
        <authorList>
            <person name="Kono N."/>
            <person name="Nakamura H."/>
            <person name="Ohtoshi R."/>
            <person name="Tomita M."/>
            <person name="Numata K."/>
            <person name="Arakawa K."/>
        </authorList>
    </citation>
    <scope>NUCLEOTIDE SEQUENCE [LARGE SCALE GENOMIC DNA]</scope>
</reference>